<sequence length="269" mass="31188">LPVYNIPQGQTARVHVWGRNDMATTQKLGIHWLVRDPDRKVVEDYEDWSLLYYRQGADHEFISKRRFNLDKPGTYTINIALSMNRADPEIVDSYYGNLCTVAAVAPPEVWVKLATKAITLTPEVVELVWQKLAEKRVTITPEAVELVWEKLAEKRVTITPEVVELVWEKLAEKRVTITPEVVELVWEKLAEKQVTITPEVEIPPEYVLIQETIYPWAYTFEGDAETCVFEFKLTPEQIPVYPWLGQRIVDSFVSELEKEGSRLLELRVY</sequence>
<organism evidence="1">
    <name type="scientific">marine sediment metagenome</name>
    <dbReference type="NCBI Taxonomy" id="412755"/>
    <lineage>
        <taxon>unclassified sequences</taxon>
        <taxon>metagenomes</taxon>
        <taxon>ecological metagenomes</taxon>
    </lineage>
</organism>
<feature type="non-terminal residue" evidence="1">
    <location>
        <position position="1"/>
    </location>
</feature>
<protein>
    <submittedName>
        <fullName evidence="1">Uncharacterized protein</fullName>
    </submittedName>
</protein>
<comment type="caution">
    <text evidence="1">The sequence shown here is derived from an EMBL/GenBank/DDBJ whole genome shotgun (WGS) entry which is preliminary data.</text>
</comment>
<evidence type="ECO:0000313" key="1">
    <source>
        <dbReference type="EMBL" id="GAI25686.1"/>
    </source>
</evidence>
<name>X1N617_9ZZZZ</name>
<gene>
    <name evidence="1" type="ORF">S06H3_37713</name>
</gene>
<reference evidence="1" key="1">
    <citation type="journal article" date="2014" name="Front. Microbiol.">
        <title>High frequency of phylogenetically diverse reductive dehalogenase-homologous genes in deep subseafloor sedimentary metagenomes.</title>
        <authorList>
            <person name="Kawai M."/>
            <person name="Futagami T."/>
            <person name="Toyoda A."/>
            <person name="Takaki Y."/>
            <person name="Nishi S."/>
            <person name="Hori S."/>
            <person name="Arai W."/>
            <person name="Tsubouchi T."/>
            <person name="Morono Y."/>
            <person name="Uchiyama I."/>
            <person name="Ito T."/>
            <person name="Fujiyama A."/>
            <person name="Inagaki F."/>
            <person name="Takami H."/>
        </authorList>
    </citation>
    <scope>NUCLEOTIDE SEQUENCE</scope>
    <source>
        <strain evidence="1">Expedition CK06-06</strain>
    </source>
</reference>
<dbReference type="EMBL" id="BARV01022938">
    <property type="protein sequence ID" value="GAI25686.1"/>
    <property type="molecule type" value="Genomic_DNA"/>
</dbReference>
<accession>X1N617</accession>
<dbReference type="AlphaFoldDB" id="X1N617"/>
<proteinExistence type="predicted"/>
<feature type="non-terminal residue" evidence="1">
    <location>
        <position position="269"/>
    </location>
</feature>